<evidence type="ECO:0000313" key="7">
    <source>
        <dbReference type="EMBL" id="MCZ2720357.1"/>
    </source>
</evidence>
<dbReference type="InterPro" id="IPR020094">
    <property type="entry name" value="TruA/RsuA/RluB/E/F_N"/>
</dbReference>
<comment type="subunit">
    <text evidence="4">Homodimer.</text>
</comment>
<evidence type="ECO:0000256" key="4">
    <source>
        <dbReference type="HAMAP-Rule" id="MF_00171"/>
    </source>
</evidence>
<comment type="caution">
    <text evidence="4">Lacks conserved residue(s) required for the propagation of feature annotation.</text>
</comment>
<dbReference type="RefSeq" id="WP_269122183.1">
    <property type="nucleotide sequence ID" value="NZ_JAPUBN010000006.1"/>
</dbReference>
<dbReference type="PIRSF" id="PIRSF001430">
    <property type="entry name" value="tRNA_psdUrid_synth"/>
    <property type="match status" value="1"/>
</dbReference>
<sequence>MNRKIALVVEYKGTNYKGWQSQKGRVITVQDCLEKALSKIANHPVSVICAGRTDSGVHACYQVVHFETKSIRENKAWIHGVNSNLPEDISVASAVEVDEDFHARFGALSRRYRYIIYSNQFRSAVMAKEVTWTYRELDSSLMSQAAKCFLGTHDFTSYRAVGCQAHSPIRTIMNFDVYEANSYIVLDVRANAFLHHMIRNFAGVLMAIGAGDKPVKWAEEVLQARDRTVAGVTAPPYGLYFVDAEYPEKYGLPSLPLGPHFLPTHKENNYATTN</sequence>
<dbReference type="NCBIfam" id="TIGR00071">
    <property type="entry name" value="hisT_truA"/>
    <property type="match status" value="1"/>
</dbReference>
<dbReference type="GO" id="GO:0160147">
    <property type="term" value="F:tRNA pseudouridine(38-40) synthase activity"/>
    <property type="evidence" value="ECO:0007669"/>
    <property type="project" value="UniProtKB-EC"/>
</dbReference>
<dbReference type="EC" id="5.4.99.12" evidence="4"/>
<gene>
    <name evidence="4 7" type="primary">truA</name>
    <name evidence="7" type="ORF">O1D97_01535</name>
</gene>
<comment type="similarity">
    <text evidence="1 4 5">Belongs to the tRNA pseudouridine synthase TruA family.</text>
</comment>
<dbReference type="HAMAP" id="MF_00171">
    <property type="entry name" value="TruA"/>
    <property type="match status" value="1"/>
</dbReference>
<evidence type="ECO:0000256" key="2">
    <source>
        <dbReference type="ARBA" id="ARBA00022694"/>
    </source>
</evidence>
<dbReference type="Pfam" id="PF01416">
    <property type="entry name" value="PseudoU_synth_1"/>
    <property type="match status" value="2"/>
</dbReference>
<comment type="catalytic activity">
    <reaction evidence="4 5">
        <text>uridine(38/39/40) in tRNA = pseudouridine(38/39/40) in tRNA</text>
        <dbReference type="Rhea" id="RHEA:22376"/>
        <dbReference type="Rhea" id="RHEA-COMP:10085"/>
        <dbReference type="Rhea" id="RHEA-COMP:10087"/>
        <dbReference type="ChEBI" id="CHEBI:65314"/>
        <dbReference type="ChEBI" id="CHEBI:65315"/>
        <dbReference type="EC" id="5.4.99.12"/>
    </reaction>
</comment>
<keyword evidence="2 4" id="KW-0819">tRNA processing</keyword>
<evidence type="ECO:0000256" key="5">
    <source>
        <dbReference type="RuleBase" id="RU003792"/>
    </source>
</evidence>
<feature type="domain" description="Pseudouridine synthase I TruA alpha/beta" evidence="6">
    <location>
        <begin position="145"/>
        <end position="247"/>
    </location>
</feature>
<dbReference type="PANTHER" id="PTHR11142">
    <property type="entry name" value="PSEUDOURIDYLATE SYNTHASE"/>
    <property type="match status" value="1"/>
</dbReference>
<dbReference type="InterPro" id="IPR020095">
    <property type="entry name" value="PsdUridine_synth_TruA_C"/>
</dbReference>
<evidence type="ECO:0000313" key="8">
    <source>
        <dbReference type="Proteomes" id="UP001149719"/>
    </source>
</evidence>
<protein>
    <recommendedName>
        <fullName evidence="4">tRNA pseudouridine synthase A</fullName>
        <ecNumber evidence="4">5.4.99.12</ecNumber>
    </recommendedName>
    <alternativeName>
        <fullName evidence="4">tRNA pseudouridine(38-40) synthase</fullName>
    </alternativeName>
    <alternativeName>
        <fullName evidence="4">tRNA pseudouridylate synthase I</fullName>
    </alternativeName>
    <alternativeName>
        <fullName evidence="4">tRNA-uridine isomerase I</fullName>
    </alternativeName>
</protein>
<proteinExistence type="inferred from homology"/>
<dbReference type="SUPFAM" id="SSF55120">
    <property type="entry name" value="Pseudouridine synthase"/>
    <property type="match status" value="1"/>
</dbReference>
<dbReference type="EMBL" id="JAPUBN010000006">
    <property type="protein sequence ID" value="MCZ2720357.1"/>
    <property type="molecule type" value="Genomic_DNA"/>
</dbReference>
<dbReference type="Gene3D" id="3.30.70.660">
    <property type="entry name" value="Pseudouridine synthase I, catalytic domain, C-terminal subdomain"/>
    <property type="match status" value="1"/>
</dbReference>
<dbReference type="InterPro" id="IPR001406">
    <property type="entry name" value="PsdUridine_synth_TruA"/>
</dbReference>
<comment type="caution">
    <text evidence="7">The sequence shown here is derived from an EMBL/GenBank/DDBJ whole genome shotgun (WGS) entry which is preliminary data.</text>
</comment>
<evidence type="ECO:0000256" key="3">
    <source>
        <dbReference type="ARBA" id="ARBA00023235"/>
    </source>
</evidence>
<accession>A0ABT4JPP6</accession>
<organism evidence="7 8">
    <name type="scientific">Marinomonas phaeophyticola</name>
    <dbReference type="NCBI Taxonomy" id="3004091"/>
    <lineage>
        <taxon>Bacteria</taxon>
        <taxon>Pseudomonadati</taxon>
        <taxon>Pseudomonadota</taxon>
        <taxon>Gammaproteobacteria</taxon>
        <taxon>Oceanospirillales</taxon>
        <taxon>Oceanospirillaceae</taxon>
        <taxon>Marinomonas</taxon>
    </lineage>
</organism>
<dbReference type="PANTHER" id="PTHR11142:SF0">
    <property type="entry name" value="TRNA PSEUDOURIDINE SYNTHASE-LIKE 1"/>
    <property type="match status" value="1"/>
</dbReference>
<dbReference type="InterPro" id="IPR020103">
    <property type="entry name" value="PsdUridine_synth_cat_dom_sf"/>
</dbReference>
<keyword evidence="8" id="KW-1185">Reference proteome</keyword>
<evidence type="ECO:0000256" key="1">
    <source>
        <dbReference type="ARBA" id="ARBA00009375"/>
    </source>
</evidence>
<reference evidence="7" key="1">
    <citation type="submission" date="2022-12" db="EMBL/GenBank/DDBJ databases">
        <title>Marinomonas 15G1-11 sp. nov, isolated from marine algae.</title>
        <authorList>
            <person name="Butt M."/>
            <person name="Choi D.G."/>
            <person name="Kim J.M."/>
            <person name="Lee J.K."/>
            <person name="Baek J.H."/>
            <person name="Jeon C.O."/>
        </authorList>
    </citation>
    <scope>NUCLEOTIDE SEQUENCE</scope>
    <source>
        <strain evidence="7">15G1-11</strain>
    </source>
</reference>
<keyword evidence="3 4" id="KW-0413">Isomerase</keyword>
<feature type="binding site" evidence="4">
    <location>
        <position position="112"/>
    </location>
    <ligand>
        <name>substrate</name>
    </ligand>
</feature>
<dbReference type="InterPro" id="IPR020097">
    <property type="entry name" value="PsdUridine_synth_TruA_a/b_dom"/>
</dbReference>
<comment type="function">
    <text evidence="4">Formation of pseudouridine at positions 38, 39 and 40 in the anticodon stem and loop of transfer RNAs.</text>
</comment>
<evidence type="ECO:0000259" key="6">
    <source>
        <dbReference type="Pfam" id="PF01416"/>
    </source>
</evidence>
<feature type="active site" description="Nucleophile" evidence="4">
    <location>
        <position position="54"/>
    </location>
</feature>
<dbReference type="CDD" id="cd02570">
    <property type="entry name" value="PseudoU_synth_EcTruA"/>
    <property type="match status" value="1"/>
</dbReference>
<feature type="domain" description="Pseudouridine synthase I TruA alpha/beta" evidence="6">
    <location>
        <begin position="8"/>
        <end position="105"/>
    </location>
</feature>
<name>A0ABT4JPP6_9GAMM</name>
<dbReference type="Proteomes" id="UP001149719">
    <property type="component" value="Unassembled WGS sequence"/>
</dbReference>
<dbReference type="Gene3D" id="3.30.70.580">
    <property type="entry name" value="Pseudouridine synthase I, catalytic domain, N-terminal subdomain"/>
    <property type="match status" value="1"/>
</dbReference>